<dbReference type="InterPro" id="IPR018511">
    <property type="entry name" value="Hemolysin-typ_Ca-bd_CS"/>
</dbReference>
<dbReference type="InterPro" id="IPR025282">
    <property type="entry name" value="DUF4214"/>
</dbReference>
<dbReference type="InterPro" id="IPR001343">
    <property type="entry name" value="Hemolysn_Ca-bd"/>
</dbReference>
<dbReference type="GO" id="GO:0031012">
    <property type="term" value="C:extracellular matrix"/>
    <property type="evidence" value="ECO:0007669"/>
    <property type="project" value="InterPro"/>
</dbReference>
<reference evidence="6 7" key="1">
    <citation type="submission" date="2019-03" db="EMBL/GenBank/DDBJ databases">
        <title>Draft Genome Sequence of Massilia arenosa sp. nov., a Novel Massilia Species Isolated from a Sandy-loam Maize Soil.</title>
        <authorList>
            <person name="Raths R."/>
            <person name="Peta V."/>
            <person name="Bucking H."/>
        </authorList>
    </citation>
    <scope>NUCLEOTIDE SEQUENCE [LARGE SCALE GENOMIC DNA]</scope>
    <source>
        <strain evidence="6 7">MC02</strain>
    </source>
</reference>
<dbReference type="OrthoDB" id="480426at2"/>
<name>A0A4Y9RR54_9BURK</name>
<dbReference type="Proteomes" id="UP000298438">
    <property type="component" value="Unassembled WGS sequence"/>
</dbReference>
<dbReference type="Pfam" id="PF00413">
    <property type="entry name" value="Peptidase_M10"/>
    <property type="match status" value="1"/>
</dbReference>
<dbReference type="SUPFAM" id="SSF55486">
    <property type="entry name" value="Metalloproteases ('zincins'), catalytic domain"/>
    <property type="match status" value="1"/>
</dbReference>
<accession>A0A4Y9RR54</accession>
<dbReference type="InterPro" id="IPR024079">
    <property type="entry name" value="MetalloPept_cat_dom_sf"/>
</dbReference>
<dbReference type="InterPro" id="IPR001818">
    <property type="entry name" value="Pept_M10_metallopeptidase"/>
</dbReference>
<dbReference type="SMART" id="SM00235">
    <property type="entry name" value="ZnMc"/>
    <property type="match status" value="1"/>
</dbReference>
<evidence type="ECO:0000256" key="2">
    <source>
        <dbReference type="ARBA" id="ARBA00022723"/>
    </source>
</evidence>
<evidence type="ECO:0000256" key="1">
    <source>
        <dbReference type="ARBA" id="ARBA00022670"/>
    </source>
</evidence>
<dbReference type="AlphaFoldDB" id="A0A4Y9RR54"/>
<keyword evidence="4" id="KW-0862">Zinc</keyword>
<evidence type="ECO:0000313" key="7">
    <source>
        <dbReference type="Proteomes" id="UP000298438"/>
    </source>
</evidence>
<protein>
    <submittedName>
        <fullName evidence="6">DUF4214 domain-containing protein</fullName>
    </submittedName>
</protein>
<dbReference type="Pfam" id="PF00353">
    <property type="entry name" value="HemolysinCabind"/>
    <property type="match status" value="1"/>
</dbReference>
<keyword evidence="2" id="KW-0479">Metal-binding</keyword>
<gene>
    <name evidence="6" type="ORF">E4L96_22315</name>
</gene>
<evidence type="ECO:0000259" key="5">
    <source>
        <dbReference type="SMART" id="SM00235"/>
    </source>
</evidence>
<keyword evidence="7" id="KW-1185">Reference proteome</keyword>
<dbReference type="InterPro" id="IPR006026">
    <property type="entry name" value="Peptidase_Metallo"/>
</dbReference>
<dbReference type="PROSITE" id="PS00330">
    <property type="entry name" value="HEMOLYSIN_CALCIUM"/>
    <property type="match status" value="1"/>
</dbReference>
<keyword evidence="1" id="KW-0645">Protease</keyword>
<evidence type="ECO:0000256" key="4">
    <source>
        <dbReference type="ARBA" id="ARBA00022833"/>
    </source>
</evidence>
<feature type="domain" description="Peptidase metallopeptidase" evidence="5">
    <location>
        <begin position="24"/>
        <end position="221"/>
    </location>
</feature>
<sequence>MALVTDVTSAPLSPLASVNALMSKGPDWNYDTAALVNNTLYYTFSISTGNETGRSGQEAFSSAQQAGAQAAFAYLQKVTGINFVLTTNGAVADIHLCNVDLSDAQTTGECSWRASYTPGGQDGNALVDYSANAWVYLDNREWRGQNANLSAGTSGYETLLHELGHALGLKHPFDVSAENGNTLPYGQDTTANTLMSYTHLGGPYPTYSQYDLEALAWLYGGDGLGGTLGLGDGTTGRYLMGTSLGDSITADGGNDLLEGDGGADVLNGGAGIDTAVFRGTLAAYTITTNDNGTVSVADTRTTSGTFDGTDLLSNIEYLKFSDTTVAASQFGTRIVDGTAAADNFAPQAGNTVYNGSAGLDRITYTAPHTNFKVVHTATGGYTVTDNVGNGGVDTLNNVERAYFSDHSAVALDVLGVSGLAYRMYKAAFDRAPDAVGLGYWIDVLDRGASADAVAQGFIDGSEFTRTWGANIGTEDFLKAMYTNLRHAAPDAEGLAFWKHVIDDVHMSRGYVLAHFATSDEMVAQVVGQVQDGIVYTPFG</sequence>
<dbReference type="RefSeq" id="WP_135209428.1">
    <property type="nucleotide sequence ID" value="NZ_SPVF01000269.1"/>
</dbReference>
<dbReference type="GO" id="GO:0008270">
    <property type="term" value="F:zinc ion binding"/>
    <property type="evidence" value="ECO:0007669"/>
    <property type="project" value="InterPro"/>
</dbReference>
<dbReference type="Pfam" id="PF13946">
    <property type="entry name" value="DUF4214"/>
    <property type="match status" value="1"/>
</dbReference>
<comment type="caution">
    <text evidence="6">The sequence shown here is derived from an EMBL/GenBank/DDBJ whole genome shotgun (WGS) entry which is preliminary data.</text>
</comment>
<dbReference type="EMBL" id="SPVF01000269">
    <property type="protein sequence ID" value="TFW10761.1"/>
    <property type="molecule type" value="Genomic_DNA"/>
</dbReference>
<dbReference type="GO" id="GO:0004222">
    <property type="term" value="F:metalloendopeptidase activity"/>
    <property type="evidence" value="ECO:0007669"/>
    <property type="project" value="InterPro"/>
</dbReference>
<keyword evidence="3" id="KW-0378">Hydrolase</keyword>
<dbReference type="GO" id="GO:0005509">
    <property type="term" value="F:calcium ion binding"/>
    <property type="evidence" value="ECO:0007669"/>
    <property type="project" value="InterPro"/>
</dbReference>
<dbReference type="GO" id="GO:0006508">
    <property type="term" value="P:proteolysis"/>
    <property type="evidence" value="ECO:0007669"/>
    <property type="project" value="UniProtKB-KW"/>
</dbReference>
<dbReference type="Gene3D" id="3.40.390.10">
    <property type="entry name" value="Collagenase (Catalytic Domain)"/>
    <property type="match status" value="1"/>
</dbReference>
<evidence type="ECO:0000313" key="6">
    <source>
        <dbReference type="EMBL" id="TFW10761.1"/>
    </source>
</evidence>
<evidence type="ECO:0000256" key="3">
    <source>
        <dbReference type="ARBA" id="ARBA00022801"/>
    </source>
</evidence>
<proteinExistence type="predicted"/>
<organism evidence="6 7">
    <name type="scientific">Zemynaea arenosa</name>
    <dbReference type="NCBI Taxonomy" id="2561931"/>
    <lineage>
        <taxon>Bacteria</taxon>
        <taxon>Pseudomonadati</taxon>
        <taxon>Pseudomonadota</taxon>
        <taxon>Betaproteobacteria</taxon>
        <taxon>Burkholderiales</taxon>
        <taxon>Oxalobacteraceae</taxon>
        <taxon>Telluria group</taxon>
        <taxon>Zemynaea</taxon>
    </lineage>
</organism>